<dbReference type="SUPFAM" id="SSF52096">
    <property type="entry name" value="ClpP/crotonase"/>
    <property type="match status" value="1"/>
</dbReference>
<dbReference type="Gene3D" id="3.90.226.10">
    <property type="entry name" value="2-enoyl-CoA Hydratase, Chain A, domain 1"/>
    <property type="match status" value="1"/>
</dbReference>
<evidence type="ECO:0000256" key="1">
    <source>
        <dbReference type="SAM" id="Phobius"/>
    </source>
</evidence>
<accession>A0ABQ4T5G6</accession>
<proteinExistence type="predicted"/>
<feature type="transmembrane region" description="Helical" evidence="1">
    <location>
        <begin position="146"/>
        <end position="169"/>
    </location>
</feature>
<feature type="transmembrane region" description="Helical" evidence="1">
    <location>
        <begin position="107"/>
        <end position="126"/>
    </location>
</feature>
<evidence type="ECO:0000313" key="3">
    <source>
        <dbReference type="Proteomes" id="UP001055156"/>
    </source>
</evidence>
<dbReference type="Proteomes" id="UP001055156">
    <property type="component" value="Unassembled WGS sequence"/>
</dbReference>
<keyword evidence="1" id="KW-0472">Membrane</keyword>
<keyword evidence="1" id="KW-1133">Transmembrane helix</keyword>
<reference evidence="2" key="2">
    <citation type="submission" date="2021-08" db="EMBL/GenBank/DDBJ databases">
        <authorList>
            <person name="Tani A."/>
            <person name="Ola A."/>
            <person name="Ogura Y."/>
            <person name="Katsura K."/>
            <person name="Hayashi T."/>
        </authorList>
    </citation>
    <scope>NUCLEOTIDE SEQUENCE</scope>
    <source>
        <strain evidence="2">NBRC 15689</strain>
    </source>
</reference>
<organism evidence="2 3">
    <name type="scientific">Methylobacterium organophilum</name>
    <dbReference type="NCBI Taxonomy" id="410"/>
    <lineage>
        <taxon>Bacteria</taxon>
        <taxon>Pseudomonadati</taxon>
        <taxon>Pseudomonadota</taxon>
        <taxon>Alphaproteobacteria</taxon>
        <taxon>Hyphomicrobiales</taxon>
        <taxon>Methylobacteriaceae</taxon>
        <taxon>Methylobacterium</taxon>
    </lineage>
</organism>
<comment type="caution">
    <text evidence="2">The sequence shown here is derived from an EMBL/GenBank/DDBJ whole genome shotgun (WGS) entry which is preliminary data.</text>
</comment>
<keyword evidence="1" id="KW-0812">Transmembrane</keyword>
<protein>
    <recommendedName>
        <fullName evidence="4">GYF domain-containing protein</fullName>
    </recommendedName>
</protein>
<gene>
    <name evidence="2" type="ORF">LKMONMHP_1750</name>
</gene>
<evidence type="ECO:0008006" key="4">
    <source>
        <dbReference type="Google" id="ProtNLM"/>
    </source>
</evidence>
<sequence>MTNEGVWWRIGPDGHPEGPFLAAEIRALLRRGRIWCADPVWSAQTGAWAALERTPLLDGDRATRPPLLALAVAALAFGAMVFAGLQMGSLVAFAEAVAPAATWLPRAALVGEALVIVAVALALCRLGRLCAARLRGRPGAARALRLGTGVAVMCAVLLGGGLIGATALLPQDATAFGAEAYTIETGPDPSRIVVRGVIGRGFGRAMRQALDRAPDPVRIEIDSPGGLAGEALEAALAIEQRPGATVVAGETCDSGCIVVLMGGTRRLAPKGSTLGFHARSDIRARSERLVLFGYDLEAALIDVPTDAFLIRRGVPAQIIDIVNRRGTRFVYRVSNEVLVPFDVLTDLVDPPQE</sequence>
<dbReference type="EMBL" id="BPQV01000004">
    <property type="protein sequence ID" value="GJE26896.1"/>
    <property type="molecule type" value="Genomic_DNA"/>
</dbReference>
<dbReference type="RefSeq" id="WP_238310755.1">
    <property type="nucleotide sequence ID" value="NZ_BPQV01000004.1"/>
</dbReference>
<name>A0ABQ4T5G6_METOR</name>
<feature type="transmembrane region" description="Helical" evidence="1">
    <location>
        <begin position="67"/>
        <end position="87"/>
    </location>
</feature>
<dbReference type="InterPro" id="IPR029045">
    <property type="entry name" value="ClpP/crotonase-like_dom_sf"/>
</dbReference>
<reference evidence="2" key="1">
    <citation type="journal article" date="2021" name="Front. Microbiol.">
        <title>Comprehensive Comparative Genomics and Phenotyping of Methylobacterium Species.</title>
        <authorList>
            <person name="Alessa O."/>
            <person name="Ogura Y."/>
            <person name="Fujitani Y."/>
            <person name="Takami H."/>
            <person name="Hayashi T."/>
            <person name="Sahin N."/>
            <person name="Tani A."/>
        </authorList>
    </citation>
    <scope>NUCLEOTIDE SEQUENCE</scope>
    <source>
        <strain evidence="2">NBRC 15689</strain>
    </source>
</reference>
<evidence type="ECO:0000313" key="2">
    <source>
        <dbReference type="EMBL" id="GJE26896.1"/>
    </source>
</evidence>
<keyword evidence="3" id="KW-1185">Reference proteome</keyword>